<accession>A0A2N5CJZ4</accession>
<dbReference type="AlphaFoldDB" id="A0A2N5CJZ4"/>
<name>A0A2N5CJZ4_9BURK</name>
<organism evidence="1 2">
    <name type="scientific">Cupriavidus pauculus</name>
    <dbReference type="NCBI Taxonomy" id="82633"/>
    <lineage>
        <taxon>Bacteria</taxon>
        <taxon>Pseudomonadati</taxon>
        <taxon>Pseudomonadota</taxon>
        <taxon>Betaproteobacteria</taxon>
        <taxon>Burkholderiales</taxon>
        <taxon>Burkholderiaceae</taxon>
        <taxon>Cupriavidus</taxon>
    </lineage>
</organism>
<proteinExistence type="predicted"/>
<reference evidence="1 2" key="1">
    <citation type="submission" date="2017-12" db="EMBL/GenBank/DDBJ databases">
        <title>Genome sequence of the active heterotrophic nitrifier-denitrifier, Cupriavidus pauculus UM1.</title>
        <authorList>
            <person name="Putonti C."/>
            <person name="Castignetti D."/>
        </authorList>
    </citation>
    <scope>NUCLEOTIDE SEQUENCE [LARGE SCALE GENOMIC DNA]</scope>
    <source>
        <strain evidence="1 2">UM1</strain>
    </source>
</reference>
<evidence type="ECO:0000313" key="1">
    <source>
        <dbReference type="EMBL" id="PLQ02546.1"/>
    </source>
</evidence>
<comment type="caution">
    <text evidence="1">The sequence shown here is derived from an EMBL/GenBank/DDBJ whole genome shotgun (WGS) entry which is preliminary data.</text>
</comment>
<dbReference type="Proteomes" id="UP000234341">
    <property type="component" value="Unassembled WGS sequence"/>
</dbReference>
<evidence type="ECO:0008006" key="3">
    <source>
        <dbReference type="Google" id="ProtNLM"/>
    </source>
</evidence>
<protein>
    <recommendedName>
        <fullName evidence="3">DUF2384 domain-containing protein</fullName>
    </recommendedName>
</protein>
<dbReference type="RefSeq" id="WP_101680311.1">
    <property type="nucleotide sequence ID" value="NZ_PJRP01000001.1"/>
</dbReference>
<evidence type="ECO:0000313" key="2">
    <source>
        <dbReference type="Proteomes" id="UP000234341"/>
    </source>
</evidence>
<sequence>MKMKETYLQVDDVAGNGDGLPGAGITQDDGPAPRIKASEVVALARDMGVSKKKLIRALGFDRGEILRKTRGDEYLDERQSELFAHMLGIIATLNHFYFDGTHDHTSLAARREWAEYLDWEPFSLGYRPVSEFLRTIEGQNLVASEIHAGFYGMCL</sequence>
<dbReference type="EMBL" id="PJRP01000001">
    <property type="protein sequence ID" value="PLQ02546.1"/>
    <property type="molecule type" value="Genomic_DNA"/>
</dbReference>
<gene>
    <name evidence="1" type="ORF">CYJ10_04490</name>
</gene>